<name>A0A1H6DU30_9ACTN</name>
<gene>
    <name evidence="2" type="ORF">SAMN04489712_12274</name>
</gene>
<proteinExistence type="predicted"/>
<dbReference type="Proteomes" id="UP000236723">
    <property type="component" value="Unassembled WGS sequence"/>
</dbReference>
<dbReference type="EMBL" id="FNVO01000022">
    <property type="protein sequence ID" value="SEG88760.1"/>
    <property type="molecule type" value="Genomic_DNA"/>
</dbReference>
<dbReference type="PROSITE" id="PS51819">
    <property type="entry name" value="VOC"/>
    <property type="match status" value="2"/>
</dbReference>
<dbReference type="OrthoDB" id="956698at2"/>
<dbReference type="InterPro" id="IPR029068">
    <property type="entry name" value="Glyas_Bleomycin-R_OHBP_Dase"/>
</dbReference>
<reference evidence="3" key="1">
    <citation type="submission" date="2016-10" db="EMBL/GenBank/DDBJ databases">
        <authorList>
            <person name="Varghese N."/>
            <person name="Submissions S."/>
        </authorList>
    </citation>
    <scope>NUCLEOTIDE SEQUENCE [LARGE SCALE GENOMIC DNA]</scope>
    <source>
        <strain evidence="3">DSM 43163</strain>
    </source>
</reference>
<keyword evidence="3" id="KW-1185">Reference proteome</keyword>
<accession>A0A1H6DU30</accession>
<organism evidence="2 3">
    <name type="scientific">Thermomonospora echinospora</name>
    <dbReference type="NCBI Taxonomy" id="1992"/>
    <lineage>
        <taxon>Bacteria</taxon>
        <taxon>Bacillati</taxon>
        <taxon>Actinomycetota</taxon>
        <taxon>Actinomycetes</taxon>
        <taxon>Streptosporangiales</taxon>
        <taxon>Thermomonosporaceae</taxon>
        <taxon>Thermomonospora</taxon>
    </lineage>
</organism>
<dbReference type="AlphaFoldDB" id="A0A1H6DU30"/>
<evidence type="ECO:0000259" key="1">
    <source>
        <dbReference type="PROSITE" id="PS51819"/>
    </source>
</evidence>
<evidence type="ECO:0000313" key="2">
    <source>
        <dbReference type="EMBL" id="SEG88760.1"/>
    </source>
</evidence>
<dbReference type="RefSeq" id="WP_103943548.1">
    <property type="nucleotide sequence ID" value="NZ_FNVO01000022.1"/>
</dbReference>
<dbReference type="InterPro" id="IPR004360">
    <property type="entry name" value="Glyas_Fos-R_dOase_dom"/>
</dbReference>
<feature type="domain" description="VOC" evidence="1">
    <location>
        <begin position="5"/>
        <end position="120"/>
    </location>
</feature>
<feature type="domain" description="VOC" evidence="1">
    <location>
        <begin position="131"/>
        <end position="260"/>
    </location>
</feature>
<dbReference type="CDD" id="cd06587">
    <property type="entry name" value="VOC"/>
    <property type="match status" value="2"/>
</dbReference>
<dbReference type="SUPFAM" id="SSF54593">
    <property type="entry name" value="Glyoxalase/Bleomycin resistance protein/Dihydroxybiphenyl dioxygenase"/>
    <property type="match status" value="2"/>
</dbReference>
<dbReference type="InterPro" id="IPR037523">
    <property type="entry name" value="VOC_core"/>
</dbReference>
<dbReference type="Pfam" id="PF00903">
    <property type="entry name" value="Glyoxalase"/>
    <property type="match status" value="1"/>
</dbReference>
<protein>
    <submittedName>
        <fullName evidence="2">Glyoxalase-like domain-containing protein</fullName>
    </submittedName>
</protein>
<sequence length="277" mass="30739">MRVYGMAWVGSRTPRFESMRDFLADVVGLPVGLDQPDAVVFDLPDGDAFEVFKPTDTEHSFFDHPVAGLLVDDVREARAELQAHGIEFIGDVHVGVETSWATEWSHFRAPDGHVYVLVSRPAAHPGGSRRAFDELRICLRVRDLDAAVRVYRDGLGLPIVDEWTHPGGQRGVLFAVAPAAIELFDEAQWDLVDDSETGSRHGRDHALRVEVRDEAELRALAARLAGAGAPAAGELVDTPWEQRCLRVAAPEGEQLTLFVLPDEERRVRESARRLLPR</sequence>
<evidence type="ECO:0000313" key="3">
    <source>
        <dbReference type="Proteomes" id="UP000236723"/>
    </source>
</evidence>
<dbReference type="Gene3D" id="3.10.180.10">
    <property type="entry name" value="2,3-Dihydroxybiphenyl 1,2-Dioxygenase, domain 1"/>
    <property type="match status" value="2"/>
</dbReference>